<reference evidence="3 4" key="1">
    <citation type="submission" date="2017-02" db="EMBL/GenBank/DDBJ databases">
        <title>The new phylogeny of genus Mycobacterium.</title>
        <authorList>
            <person name="Tortoli E."/>
            <person name="Trovato A."/>
            <person name="Cirillo D.M."/>
        </authorList>
    </citation>
    <scope>NUCLEOTIDE SEQUENCE [LARGE SCALE GENOMIC DNA]</scope>
    <source>
        <strain evidence="3 4">DSM 44338</strain>
    </source>
</reference>
<evidence type="ECO:0000313" key="4">
    <source>
        <dbReference type="Proteomes" id="UP000192411"/>
    </source>
</evidence>
<dbReference type="PROSITE" id="PS51257">
    <property type="entry name" value="PROKAR_LIPOPROTEIN"/>
    <property type="match status" value="1"/>
</dbReference>
<evidence type="ECO:0000313" key="3">
    <source>
        <dbReference type="EMBL" id="ORB68865.1"/>
    </source>
</evidence>
<organism evidence="3 4">
    <name type="scientific">Mycolicibacterium tusciae</name>
    <dbReference type="NCBI Taxonomy" id="75922"/>
    <lineage>
        <taxon>Bacteria</taxon>
        <taxon>Bacillati</taxon>
        <taxon>Actinomycetota</taxon>
        <taxon>Actinomycetes</taxon>
        <taxon>Mycobacteriales</taxon>
        <taxon>Mycobacteriaceae</taxon>
        <taxon>Mycolicibacterium</taxon>
    </lineage>
</organism>
<protein>
    <recommendedName>
        <fullName evidence="2">DUF5642 domain-containing protein</fullName>
    </recommendedName>
</protein>
<dbReference type="Proteomes" id="UP000192411">
    <property type="component" value="Unassembled WGS sequence"/>
</dbReference>
<gene>
    <name evidence="3" type="ORF">BST47_03015</name>
</gene>
<dbReference type="EMBL" id="MVIM01000001">
    <property type="protein sequence ID" value="ORB68865.1"/>
    <property type="molecule type" value="Genomic_DNA"/>
</dbReference>
<comment type="caution">
    <text evidence="3">The sequence shown here is derived from an EMBL/GenBank/DDBJ whole genome shotgun (WGS) entry which is preliminary data.</text>
</comment>
<feature type="chain" id="PRO_5010885830" description="DUF5642 domain-containing protein" evidence="1">
    <location>
        <begin position="26"/>
        <end position="229"/>
    </location>
</feature>
<dbReference type="AlphaFoldDB" id="A0A1X0K209"/>
<feature type="signal peptide" evidence="1">
    <location>
        <begin position="1"/>
        <end position="25"/>
    </location>
</feature>
<dbReference type="STRING" id="75922.BST47_03015"/>
<evidence type="ECO:0000259" key="2">
    <source>
        <dbReference type="Pfam" id="PF18702"/>
    </source>
</evidence>
<evidence type="ECO:0000256" key="1">
    <source>
        <dbReference type="SAM" id="SignalP"/>
    </source>
</evidence>
<dbReference type="InterPro" id="IPR041313">
    <property type="entry name" value="DUF5642"/>
</dbReference>
<keyword evidence="4" id="KW-1185">Reference proteome</keyword>
<keyword evidence="1" id="KW-0732">Signal</keyword>
<feature type="domain" description="DUF5642" evidence="2">
    <location>
        <begin position="57"/>
        <end position="222"/>
    </location>
</feature>
<proteinExistence type="predicted"/>
<dbReference type="Pfam" id="PF18702">
    <property type="entry name" value="DUF5642"/>
    <property type="match status" value="1"/>
</dbReference>
<name>A0A1X0K209_9MYCO</name>
<accession>A0A1X0K209</accession>
<sequence length="229" mass="24022">MAPMGDRLSRCLRGCALLMAAASLAACSRVVVGASLPVSAREAKAPVPVAQLLIEPNRFPPQYAAAKLDDGGLDRALQDIDGVPRGEVVTPPTCAPPVLWHSEAVGVEGVDSATASRLIVVVMRPVPPLSSRLEQLRACPSFDVGAGEQASTVDVTVLPAPPVDADDAYAVEQTVMTPESERTVLTFAAQVGDTRVSASWLQDPTVDQADTSSLDALFRDAVVKLRRDG</sequence>